<keyword evidence="4" id="KW-1185">Reference proteome</keyword>
<organism evidence="3">
    <name type="scientific">Notodromas monacha</name>
    <dbReference type="NCBI Taxonomy" id="399045"/>
    <lineage>
        <taxon>Eukaryota</taxon>
        <taxon>Metazoa</taxon>
        <taxon>Ecdysozoa</taxon>
        <taxon>Arthropoda</taxon>
        <taxon>Crustacea</taxon>
        <taxon>Oligostraca</taxon>
        <taxon>Ostracoda</taxon>
        <taxon>Podocopa</taxon>
        <taxon>Podocopida</taxon>
        <taxon>Cypridocopina</taxon>
        <taxon>Cypridoidea</taxon>
        <taxon>Cyprididae</taxon>
        <taxon>Notodromas</taxon>
    </lineage>
</organism>
<evidence type="ECO:0000313" key="3">
    <source>
        <dbReference type="EMBL" id="CAD7281821.1"/>
    </source>
</evidence>
<dbReference type="PANTHER" id="PTHR39959">
    <property type="entry name" value="RE44287P-RELATED"/>
    <property type="match status" value="1"/>
</dbReference>
<keyword evidence="2" id="KW-0472">Membrane</keyword>
<dbReference type="PANTHER" id="PTHR39959:SF2">
    <property type="entry name" value="RE44287P"/>
    <property type="match status" value="1"/>
</dbReference>
<dbReference type="Proteomes" id="UP000678499">
    <property type="component" value="Unassembled WGS sequence"/>
</dbReference>
<evidence type="ECO:0008006" key="5">
    <source>
        <dbReference type="Google" id="ProtNLM"/>
    </source>
</evidence>
<keyword evidence="2" id="KW-0812">Transmembrane</keyword>
<feature type="region of interest" description="Disordered" evidence="1">
    <location>
        <begin position="224"/>
        <end position="246"/>
    </location>
</feature>
<evidence type="ECO:0000313" key="4">
    <source>
        <dbReference type="Proteomes" id="UP000678499"/>
    </source>
</evidence>
<evidence type="ECO:0000256" key="2">
    <source>
        <dbReference type="SAM" id="Phobius"/>
    </source>
</evidence>
<feature type="compositionally biased region" description="Low complexity" evidence="1">
    <location>
        <begin position="438"/>
        <end position="460"/>
    </location>
</feature>
<feature type="region of interest" description="Disordered" evidence="1">
    <location>
        <begin position="429"/>
        <end position="460"/>
    </location>
</feature>
<dbReference type="AlphaFoldDB" id="A0A7R9BXD1"/>
<accession>A0A7R9BXD1</accession>
<reference evidence="3" key="1">
    <citation type="submission" date="2020-11" db="EMBL/GenBank/DDBJ databases">
        <authorList>
            <person name="Tran Van P."/>
        </authorList>
    </citation>
    <scope>NUCLEOTIDE SEQUENCE</scope>
</reference>
<dbReference type="OrthoDB" id="6757328at2759"/>
<feature type="compositionally biased region" description="Acidic residues" evidence="1">
    <location>
        <begin position="232"/>
        <end position="241"/>
    </location>
</feature>
<proteinExistence type="predicted"/>
<feature type="transmembrane region" description="Helical" evidence="2">
    <location>
        <begin position="397"/>
        <end position="422"/>
    </location>
</feature>
<dbReference type="EMBL" id="OA885251">
    <property type="protein sequence ID" value="CAD7281821.1"/>
    <property type="molecule type" value="Genomic_DNA"/>
</dbReference>
<sequence length="721" mass="79858">MNMPRNEVFSATLKLPAGFSEGPVFEDVSEDVDPGSHPHCKLRPLPINPQLYKLQISQLEPCGVVSCKQPNGQEWLCVTIRFPLVPGLRLPEDEVIVIKCRPQDRSVAQRKSIDFLSADDLEEGVFENDITKQDLEAMAQGRGIGVRVEQRSPPTIYSGGLQEFESEIGLFRRLPGTAPFSKRILPGSSIDLGEDIQLRSIVRSGDGWHHSKLTDVIVSRVPSSTAIGSSSQEDDDVDDDSDLRTPSQSARLVFSDGCRNPKYRLLAPDHPSKDQINPLINNFGFRAFMFQNMRNGDSVKISAKVMACVEAIDCAPVLCGDDRGEGFGRRRRSVDKNTTVEFQVSTLVSTTPTSISKANNKTNDFENEISVRILDRYTDGRPEAAGNNTVQLQSCRVYMLVTAVVGAVLCLLISAVTVFVMIRKCETRHKTRKHHSEAASSSSTSSSMSKANTTTSSQFDVSSSTVSSSLLPAAATHDDMATLVRAATRRRRTLRRRNEGLRGRSVDRGVEQGMTKDDAEFWLNLFQAARSDDRDTDGIVTGHNKKVQRELLRAFVEGTNNKTIYSPPSHVSSDSGYGRIGTSTWSLSRRQSETSLRDLLQEASTNSMAKTLGRNRIPKSVLRAIEQSMWTPESEDFSHDQQMSYDARRCGWTEPRKRREFPTPAPRNVTKIHVGGGGGAFQRPHNRNHSSYSDDELYAEIGNTDSTISKASIVRGEPIMV</sequence>
<protein>
    <recommendedName>
        <fullName evidence="5">ZP domain-containing protein</fullName>
    </recommendedName>
</protein>
<dbReference type="CDD" id="cd12087">
    <property type="entry name" value="TM_EGFR-like"/>
    <property type="match status" value="1"/>
</dbReference>
<keyword evidence="2" id="KW-1133">Transmembrane helix</keyword>
<evidence type="ECO:0000256" key="1">
    <source>
        <dbReference type="SAM" id="MobiDB-lite"/>
    </source>
</evidence>
<gene>
    <name evidence="3" type="ORF">NMOB1V02_LOCUS9457</name>
</gene>
<dbReference type="EMBL" id="CAJPEX010003214">
    <property type="protein sequence ID" value="CAG0921973.1"/>
    <property type="molecule type" value="Genomic_DNA"/>
</dbReference>
<name>A0A7R9BXD1_9CRUS</name>